<reference evidence="3 4" key="1">
    <citation type="submission" date="2016-07" db="EMBL/GenBank/DDBJ databases">
        <title>Draft genome of the white-rot fungus Obba rivulosa 3A-2.</title>
        <authorList>
            <consortium name="DOE Joint Genome Institute"/>
            <person name="Miettinen O."/>
            <person name="Riley R."/>
            <person name="Acob R."/>
            <person name="Barry K."/>
            <person name="Cullen D."/>
            <person name="De Vries R."/>
            <person name="Hainaut M."/>
            <person name="Hatakka A."/>
            <person name="Henrissat B."/>
            <person name="Hilden K."/>
            <person name="Kuo R."/>
            <person name="Labutti K."/>
            <person name="Lipzen A."/>
            <person name="Makela M.R."/>
            <person name="Sandor L."/>
            <person name="Spatafora J.W."/>
            <person name="Grigoriev I.V."/>
            <person name="Hibbett D.S."/>
        </authorList>
    </citation>
    <scope>NUCLEOTIDE SEQUENCE [LARGE SCALE GENOMIC DNA]</scope>
    <source>
        <strain evidence="3 4">3A-2</strain>
    </source>
</reference>
<feature type="transmembrane region" description="Helical" evidence="2">
    <location>
        <begin position="6"/>
        <end position="27"/>
    </location>
</feature>
<protein>
    <submittedName>
        <fullName evidence="3">Uncharacterized protein</fullName>
    </submittedName>
</protein>
<dbReference type="OrthoDB" id="2746753at2759"/>
<sequence>MSKLHVAISTAICTIVGDVLVLLTTWSKTYATVRDAWRNNIRSPLATALLKDGTLHFIFLLLLKILNIAGIWTDVFAYLGTDLLPPLTSIIISHFLLNLRQAADEIQGVGSQMSRPSFVCSQTPSVRFMSFVDNIGEELVYGSEEPNTDPNAASGHDENDMEHSRGDPFPVEGDPEQGGVVNLLPQAAAI</sequence>
<proteinExistence type="predicted"/>
<dbReference type="AlphaFoldDB" id="A0A8E2J3T7"/>
<evidence type="ECO:0000313" key="3">
    <source>
        <dbReference type="EMBL" id="OCH94187.1"/>
    </source>
</evidence>
<dbReference type="EMBL" id="KV722346">
    <property type="protein sequence ID" value="OCH94187.1"/>
    <property type="molecule type" value="Genomic_DNA"/>
</dbReference>
<name>A0A8E2J3T7_9APHY</name>
<keyword evidence="2" id="KW-1133">Transmembrane helix</keyword>
<dbReference type="Proteomes" id="UP000250043">
    <property type="component" value="Unassembled WGS sequence"/>
</dbReference>
<evidence type="ECO:0000256" key="2">
    <source>
        <dbReference type="SAM" id="Phobius"/>
    </source>
</evidence>
<keyword evidence="4" id="KW-1185">Reference proteome</keyword>
<gene>
    <name evidence="3" type="ORF">OBBRIDRAFT_180490</name>
</gene>
<keyword evidence="2" id="KW-0472">Membrane</keyword>
<accession>A0A8E2J3T7</accession>
<organism evidence="3 4">
    <name type="scientific">Obba rivulosa</name>
    <dbReference type="NCBI Taxonomy" id="1052685"/>
    <lineage>
        <taxon>Eukaryota</taxon>
        <taxon>Fungi</taxon>
        <taxon>Dikarya</taxon>
        <taxon>Basidiomycota</taxon>
        <taxon>Agaricomycotina</taxon>
        <taxon>Agaricomycetes</taxon>
        <taxon>Polyporales</taxon>
        <taxon>Gelatoporiaceae</taxon>
        <taxon>Obba</taxon>
    </lineage>
</organism>
<feature type="compositionally biased region" description="Basic and acidic residues" evidence="1">
    <location>
        <begin position="155"/>
        <end position="166"/>
    </location>
</feature>
<keyword evidence="2" id="KW-0812">Transmembrane</keyword>
<evidence type="ECO:0000256" key="1">
    <source>
        <dbReference type="SAM" id="MobiDB-lite"/>
    </source>
</evidence>
<feature type="transmembrane region" description="Helical" evidence="2">
    <location>
        <begin position="48"/>
        <end position="69"/>
    </location>
</feature>
<evidence type="ECO:0000313" key="4">
    <source>
        <dbReference type="Proteomes" id="UP000250043"/>
    </source>
</evidence>
<feature type="region of interest" description="Disordered" evidence="1">
    <location>
        <begin position="142"/>
        <end position="190"/>
    </location>
</feature>